<dbReference type="RefSeq" id="WP_234976318.1">
    <property type="nucleotide sequence ID" value="NZ_AP024897.1"/>
</dbReference>
<keyword evidence="4" id="KW-1185">Reference proteome</keyword>
<dbReference type="AlphaFoldDB" id="A0A1M7YQF7"/>
<gene>
    <name evidence="3" type="ORF">VQ7734_00552</name>
</gene>
<dbReference type="STRING" id="1117707.VQ7734_00552"/>
<protein>
    <submittedName>
        <fullName evidence="3">Putative peptidase</fullName>
    </submittedName>
</protein>
<feature type="domain" description="Opacity-associated protein A LysM-like" evidence="2">
    <location>
        <begin position="96"/>
        <end position="179"/>
    </location>
</feature>
<evidence type="ECO:0000259" key="2">
    <source>
        <dbReference type="Pfam" id="PF04225"/>
    </source>
</evidence>
<keyword evidence="1" id="KW-0812">Transmembrane</keyword>
<dbReference type="Proteomes" id="UP000184600">
    <property type="component" value="Unassembled WGS sequence"/>
</dbReference>
<dbReference type="EMBL" id="FRFG01000008">
    <property type="protein sequence ID" value="SHO54834.1"/>
    <property type="molecule type" value="Genomic_DNA"/>
</dbReference>
<sequence length="179" mass="20259">MLVVKNLQVIHLSRSLWIRLPQPHRRLLSFLIPVFIVIVFIPWPQNSSTVNQQLSVSNQRVEIELNNPEVLSEQSGGSLQQSLTSAASEKRSTTAWVAYKIQEGDTLSKFFRKNSLPITDLNALLKIEGSEKPLSDIKPGQLIRYKLTAKGQLDILQLEKKEQSVMFFRLSDGGFGRSK</sequence>
<proteinExistence type="predicted"/>
<dbReference type="GO" id="GO:0042834">
    <property type="term" value="F:peptidoglycan binding"/>
    <property type="evidence" value="ECO:0007669"/>
    <property type="project" value="InterPro"/>
</dbReference>
<reference evidence="4" key="1">
    <citation type="submission" date="2016-12" db="EMBL/GenBank/DDBJ databases">
        <authorList>
            <person name="Rodrigo-Torres L."/>
            <person name="Arahal R.D."/>
            <person name="Lucena T."/>
        </authorList>
    </citation>
    <scope>NUCLEOTIDE SEQUENCE [LARGE SCALE GENOMIC DNA]</scope>
</reference>
<accession>A0A1M7YQF7</accession>
<organism evidence="3 4">
    <name type="scientific">Vibrio quintilis</name>
    <dbReference type="NCBI Taxonomy" id="1117707"/>
    <lineage>
        <taxon>Bacteria</taxon>
        <taxon>Pseudomonadati</taxon>
        <taxon>Pseudomonadota</taxon>
        <taxon>Gammaproteobacteria</taxon>
        <taxon>Vibrionales</taxon>
        <taxon>Vibrionaceae</taxon>
        <taxon>Vibrio</taxon>
    </lineage>
</organism>
<feature type="transmembrane region" description="Helical" evidence="1">
    <location>
        <begin position="27"/>
        <end position="44"/>
    </location>
</feature>
<keyword evidence="1" id="KW-1133">Transmembrane helix</keyword>
<dbReference type="InterPro" id="IPR007340">
    <property type="entry name" value="LysM_Opacity-associatedA"/>
</dbReference>
<dbReference type="Pfam" id="PF04225">
    <property type="entry name" value="LysM_OapA"/>
    <property type="match status" value="1"/>
</dbReference>
<keyword evidence="1" id="KW-0472">Membrane</keyword>
<evidence type="ECO:0000256" key="1">
    <source>
        <dbReference type="SAM" id="Phobius"/>
    </source>
</evidence>
<evidence type="ECO:0000313" key="3">
    <source>
        <dbReference type="EMBL" id="SHO54834.1"/>
    </source>
</evidence>
<evidence type="ECO:0000313" key="4">
    <source>
        <dbReference type="Proteomes" id="UP000184600"/>
    </source>
</evidence>
<name>A0A1M7YQF7_9VIBR</name>
<dbReference type="Gene3D" id="3.10.450.350">
    <property type="match status" value="1"/>
</dbReference>